<name>A0A1C6RBM5_9ACTN</name>
<dbReference type="RefSeq" id="WP_091075417.1">
    <property type="nucleotide sequence ID" value="NZ_FMHT01000003.1"/>
</dbReference>
<dbReference type="AlphaFoldDB" id="A0A1C6RBM5"/>
<evidence type="ECO:0000313" key="2">
    <source>
        <dbReference type="Proteomes" id="UP000199699"/>
    </source>
</evidence>
<sequence>MKHRQILDKLAAPVHVRALDEDLARWVGWQMSGARHTHSDLERAVLPPVLTRWRCLLDATDTSPVTRDKVWVALATLLHRYGLADGAVTARALAAVDELNRDVVLSDAFARHAPAIKDFLRSPPTPLARRPRQPRTMTLLRPGDVVCVQLDAHFHAAFVRDVVGAHERPVIEFYAGRFRRPPSLEQLHGRAAARERGQARFAVGGLVHLPDPANQVLALAAGHPEPPLGADPGPGEGLYTLTDSIRLQRTMATLFHAAPLEG</sequence>
<evidence type="ECO:0000313" key="1">
    <source>
        <dbReference type="EMBL" id="SCL14556.1"/>
    </source>
</evidence>
<dbReference type="EMBL" id="FMHT01000003">
    <property type="protein sequence ID" value="SCL14556.1"/>
    <property type="molecule type" value="Genomic_DNA"/>
</dbReference>
<keyword evidence="2" id="KW-1185">Reference proteome</keyword>
<reference evidence="1 2" key="1">
    <citation type="submission" date="2016-06" db="EMBL/GenBank/DDBJ databases">
        <authorList>
            <person name="Kjaerup R.B."/>
            <person name="Dalgaard T.S."/>
            <person name="Juul-Madsen H.R."/>
        </authorList>
    </citation>
    <scope>NUCLEOTIDE SEQUENCE [LARGE SCALE GENOMIC DNA]</scope>
    <source>
        <strain evidence="1 2">DSM 43818</strain>
    </source>
</reference>
<organism evidence="1 2">
    <name type="scientific">Micromonospora nigra</name>
    <dbReference type="NCBI Taxonomy" id="145857"/>
    <lineage>
        <taxon>Bacteria</taxon>
        <taxon>Bacillati</taxon>
        <taxon>Actinomycetota</taxon>
        <taxon>Actinomycetes</taxon>
        <taxon>Micromonosporales</taxon>
        <taxon>Micromonosporaceae</taxon>
        <taxon>Micromonospora</taxon>
    </lineage>
</organism>
<gene>
    <name evidence="1" type="ORF">GA0070616_0474</name>
</gene>
<dbReference type="Proteomes" id="UP000199699">
    <property type="component" value="Unassembled WGS sequence"/>
</dbReference>
<protein>
    <submittedName>
        <fullName evidence="1">Uncharacterized protein</fullName>
    </submittedName>
</protein>
<accession>A0A1C6RBM5</accession>
<dbReference type="OrthoDB" id="8653412at2"/>
<proteinExistence type="predicted"/>